<sequence>MIKITTSTNEPLYKQIYLQLKEDILCGHMSYNKRLPATRTLAQQLNVSRNTINMAYRQLEIEGFVSAKQSSGYYVNKISTLHQSLPKYSKNTNREEFKPKIKYNFQHGTIDSTTFPISKWKKCLNYANDVIYDSSKFTSIEKEGLYELRSSIANHLYEARGVDCTPEEVVITSGHQNSLEILSKLFINSEYSFSMEDPGYNVTRNAFEHLNYKMNFISLEDDGICIDEVKTLSSTLLCVTPSHQFPMGAVLPITKRIDLLYWANENNSYIIEDDYDSELRYHSLLIPSLYSLDINKRTIYLGTFSKSLSPDLRISYMVLPPPIFSKYQESYKICSNPVSKIIQLSMSKFIRDSDYEKHLNMIRTFYGKKNNLLISSILKYFKNDAEILGGDAGLHIIIRFKFSLDREKLIKKAVSNHILLYPLDILWANPSQSPDNLIILGFGSIKSEDMEDAVKQLYKIVNDSIL</sequence>
<accession>A0ABY9PYQ5</accession>
<evidence type="ECO:0000259" key="6">
    <source>
        <dbReference type="PROSITE" id="PS50949"/>
    </source>
</evidence>
<keyword evidence="2" id="KW-0663">Pyridoxal phosphate</keyword>
<evidence type="ECO:0000256" key="5">
    <source>
        <dbReference type="ARBA" id="ARBA00023163"/>
    </source>
</evidence>
<evidence type="ECO:0000313" key="7">
    <source>
        <dbReference type="EMBL" id="WMT80826.1"/>
    </source>
</evidence>
<gene>
    <name evidence="7" type="primary">gabR</name>
    <name evidence="7" type="ORF">TEMA_11480</name>
</gene>
<dbReference type="InterPro" id="IPR036388">
    <property type="entry name" value="WH-like_DNA-bd_sf"/>
</dbReference>
<dbReference type="InterPro" id="IPR015424">
    <property type="entry name" value="PyrdxlP-dep_Trfase"/>
</dbReference>
<evidence type="ECO:0000313" key="8">
    <source>
        <dbReference type="Proteomes" id="UP001235030"/>
    </source>
</evidence>
<evidence type="ECO:0000256" key="4">
    <source>
        <dbReference type="ARBA" id="ARBA00023125"/>
    </source>
</evidence>
<keyword evidence="8" id="KW-1185">Reference proteome</keyword>
<dbReference type="EMBL" id="CP101637">
    <property type="protein sequence ID" value="WMT80826.1"/>
    <property type="molecule type" value="Genomic_DNA"/>
</dbReference>
<dbReference type="InterPro" id="IPR036390">
    <property type="entry name" value="WH_DNA-bd_sf"/>
</dbReference>
<dbReference type="InterPro" id="IPR000524">
    <property type="entry name" value="Tscrpt_reg_HTH_GntR"/>
</dbReference>
<keyword evidence="3" id="KW-0805">Transcription regulation</keyword>
<keyword evidence="4" id="KW-0238">DNA-binding</keyword>
<dbReference type="CDD" id="cd07377">
    <property type="entry name" value="WHTH_GntR"/>
    <property type="match status" value="1"/>
</dbReference>
<keyword evidence="5" id="KW-0804">Transcription</keyword>
<proteinExistence type="inferred from homology"/>
<comment type="similarity">
    <text evidence="1">In the C-terminal section; belongs to the class-I pyridoxal-phosphate-dependent aminotransferase family.</text>
</comment>
<dbReference type="Proteomes" id="UP001235030">
    <property type="component" value="Chromosome"/>
</dbReference>
<dbReference type="InterPro" id="IPR051446">
    <property type="entry name" value="HTH_trans_reg/aminotransferase"/>
</dbReference>
<dbReference type="PANTHER" id="PTHR46577:SF1">
    <property type="entry name" value="HTH-TYPE TRANSCRIPTIONAL REGULATORY PROTEIN GABR"/>
    <property type="match status" value="1"/>
</dbReference>
<evidence type="ECO:0000256" key="1">
    <source>
        <dbReference type="ARBA" id="ARBA00005384"/>
    </source>
</evidence>
<dbReference type="Pfam" id="PF00155">
    <property type="entry name" value="Aminotran_1_2"/>
    <property type="match status" value="1"/>
</dbReference>
<dbReference type="InterPro" id="IPR015421">
    <property type="entry name" value="PyrdxlP-dep_Trfase_major"/>
</dbReference>
<reference evidence="7 8" key="1">
    <citation type="submission" date="2022-07" db="EMBL/GenBank/DDBJ databases">
        <title>Genome sequence of Terrisporobacter mayombei DSM6539.</title>
        <authorList>
            <person name="Boeer T."/>
            <person name="Bengelsdorf F.R."/>
            <person name="Daniel R."/>
            <person name="Poehlein A."/>
        </authorList>
    </citation>
    <scope>NUCLEOTIDE SEQUENCE [LARGE SCALE GENOMIC DNA]</scope>
    <source>
        <strain evidence="7 8">DSM 6539</strain>
    </source>
</reference>
<name>A0ABY9PYQ5_9FIRM</name>
<dbReference type="SUPFAM" id="SSF53383">
    <property type="entry name" value="PLP-dependent transferases"/>
    <property type="match status" value="1"/>
</dbReference>
<dbReference type="InterPro" id="IPR004839">
    <property type="entry name" value="Aminotransferase_I/II_large"/>
</dbReference>
<dbReference type="CDD" id="cd00609">
    <property type="entry name" value="AAT_like"/>
    <property type="match status" value="1"/>
</dbReference>
<organism evidence="7 8">
    <name type="scientific">Terrisporobacter mayombei</name>
    <dbReference type="NCBI Taxonomy" id="1541"/>
    <lineage>
        <taxon>Bacteria</taxon>
        <taxon>Bacillati</taxon>
        <taxon>Bacillota</taxon>
        <taxon>Clostridia</taxon>
        <taxon>Peptostreptococcales</taxon>
        <taxon>Peptostreptococcaceae</taxon>
        <taxon>Terrisporobacter</taxon>
    </lineage>
</organism>
<evidence type="ECO:0000256" key="3">
    <source>
        <dbReference type="ARBA" id="ARBA00023015"/>
    </source>
</evidence>
<dbReference type="PANTHER" id="PTHR46577">
    <property type="entry name" value="HTH-TYPE TRANSCRIPTIONAL REGULATORY PROTEIN GABR"/>
    <property type="match status" value="1"/>
</dbReference>
<dbReference type="Gene3D" id="3.40.640.10">
    <property type="entry name" value="Type I PLP-dependent aspartate aminotransferase-like (Major domain)"/>
    <property type="match status" value="1"/>
</dbReference>
<dbReference type="Pfam" id="PF00392">
    <property type="entry name" value="GntR"/>
    <property type="match status" value="1"/>
</dbReference>
<dbReference type="PRINTS" id="PR00035">
    <property type="entry name" value="HTHGNTR"/>
</dbReference>
<evidence type="ECO:0000256" key="2">
    <source>
        <dbReference type="ARBA" id="ARBA00022898"/>
    </source>
</evidence>
<feature type="domain" description="HTH gntR-type" evidence="6">
    <location>
        <begin position="10"/>
        <end position="78"/>
    </location>
</feature>
<dbReference type="PROSITE" id="PS50949">
    <property type="entry name" value="HTH_GNTR"/>
    <property type="match status" value="1"/>
</dbReference>
<protein>
    <submittedName>
        <fullName evidence="7">HTH-type transcriptional regulatory protein GabR</fullName>
    </submittedName>
</protein>
<dbReference type="Gene3D" id="1.10.10.10">
    <property type="entry name" value="Winged helix-like DNA-binding domain superfamily/Winged helix DNA-binding domain"/>
    <property type="match status" value="1"/>
</dbReference>
<dbReference type="SMART" id="SM00345">
    <property type="entry name" value="HTH_GNTR"/>
    <property type="match status" value="1"/>
</dbReference>
<dbReference type="RefSeq" id="WP_228103020.1">
    <property type="nucleotide sequence ID" value="NZ_CP101637.1"/>
</dbReference>
<dbReference type="SUPFAM" id="SSF46785">
    <property type="entry name" value="Winged helix' DNA-binding domain"/>
    <property type="match status" value="1"/>
</dbReference>